<protein>
    <recommendedName>
        <fullName evidence="1">Cupin type-2 domain-containing protein</fullName>
    </recommendedName>
</protein>
<dbReference type="Gene3D" id="2.60.120.10">
    <property type="entry name" value="Jelly Rolls"/>
    <property type="match status" value="1"/>
</dbReference>
<organism evidence="2 3">
    <name type="scientific">Shewanella amazonensis (strain ATCC BAA-1098 / SB2B)</name>
    <dbReference type="NCBI Taxonomy" id="326297"/>
    <lineage>
        <taxon>Bacteria</taxon>
        <taxon>Pseudomonadati</taxon>
        <taxon>Pseudomonadota</taxon>
        <taxon>Gammaproteobacteria</taxon>
        <taxon>Alteromonadales</taxon>
        <taxon>Shewanellaceae</taxon>
        <taxon>Shewanella</taxon>
    </lineage>
</organism>
<dbReference type="EMBL" id="CP000507">
    <property type="protein sequence ID" value="ABL98884.1"/>
    <property type="molecule type" value="Genomic_DNA"/>
</dbReference>
<name>A1S3C8_SHEAM</name>
<dbReference type="RefSeq" id="WP_011758794.1">
    <property type="nucleotide sequence ID" value="NC_008700.1"/>
</dbReference>
<dbReference type="SUPFAM" id="SSF51182">
    <property type="entry name" value="RmlC-like cupins"/>
    <property type="match status" value="1"/>
</dbReference>
<dbReference type="KEGG" id="saz:Sama_0676"/>
<dbReference type="OrthoDB" id="9798585at2"/>
<dbReference type="InterPro" id="IPR011051">
    <property type="entry name" value="RmlC_Cupin_sf"/>
</dbReference>
<proteinExistence type="predicted"/>
<keyword evidence="3" id="KW-1185">Reference proteome</keyword>
<gene>
    <name evidence="2" type="ordered locus">Sama_0676</name>
</gene>
<dbReference type="InterPro" id="IPR014710">
    <property type="entry name" value="RmlC-like_jellyroll"/>
</dbReference>
<feature type="domain" description="Cupin type-2" evidence="1">
    <location>
        <begin position="44"/>
        <end position="102"/>
    </location>
</feature>
<accession>A1S3C8</accession>
<dbReference type="InterPro" id="IPR013096">
    <property type="entry name" value="Cupin_2"/>
</dbReference>
<reference evidence="2 3" key="1">
    <citation type="submission" date="2006-12" db="EMBL/GenBank/DDBJ databases">
        <title>Complete sequence of Shewanella amazonensis SB2B.</title>
        <authorList>
            <consortium name="US DOE Joint Genome Institute"/>
            <person name="Copeland A."/>
            <person name="Lucas S."/>
            <person name="Lapidus A."/>
            <person name="Barry K."/>
            <person name="Detter J.C."/>
            <person name="Glavina del Rio T."/>
            <person name="Hammon N."/>
            <person name="Israni S."/>
            <person name="Dalin E."/>
            <person name="Tice H."/>
            <person name="Pitluck S."/>
            <person name="Munk A.C."/>
            <person name="Brettin T."/>
            <person name="Bruce D."/>
            <person name="Han C."/>
            <person name="Tapia R."/>
            <person name="Gilna P."/>
            <person name="Schmutz J."/>
            <person name="Larimer F."/>
            <person name="Land M."/>
            <person name="Hauser L."/>
            <person name="Kyrpides N."/>
            <person name="Mikhailova N."/>
            <person name="Fredrickson J."/>
            <person name="Richardson P."/>
        </authorList>
    </citation>
    <scope>NUCLEOTIDE SEQUENCE [LARGE SCALE GENOMIC DNA]</scope>
    <source>
        <strain evidence="3">ATCC BAA-1098 / SB2B</strain>
    </source>
</reference>
<dbReference type="Proteomes" id="UP000009175">
    <property type="component" value="Chromosome"/>
</dbReference>
<dbReference type="AlphaFoldDB" id="A1S3C8"/>
<evidence type="ECO:0000313" key="3">
    <source>
        <dbReference type="Proteomes" id="UP000009175"/>
    </source>
</evidence>
<evidence type="ECO:0000313" key="2">
    <source>
        <dbReference type="EMBL" id="ABL98884.1"/>
    </source>
</evidence>
<dbReference type="CDD" id="cd06981">
    <property type="entry name" value="cupin_reut_a1446"/>
    <property type="match status" value="1"/>
</dbReference>
<sequence length="111" mass="12202">MANLLSELPENLCEEVFETLIKSSDCRIERIVSLGHSTAAGQWYDQDEHEWVVLLSGSAVLAYEDGTSLAMVPGDYINIPAHVRHRVEATDPAIPSVWLAVFYGSSNQIVG</sequence>
<dbReference type="HOGENOM" id="CLU_147397_0_0_6"/>
<dbReference type="STRING" id="326297.Sama_0676"/>
<evidence type="ECO:0000259" key="1">
    <source>
        <dbReference type="Pfam" id="PF07883"/>
    </source>
</evidence>
<dbReference type="eggNOG" id="COG1917">
    <property type="taxonomic scope" value="Bacteria"/>
</dbReference>
<dbReference type="Pfam" id="PF07883">
    <property type="entry name" value="Cupin_2"/>
    <property type="match status" value="1"/>
</dbReference>